<dbReference type="Proteomes" id="UP001497535">
    <property type="component" value="Unassembled WGS sequence"/>
</dbReference>
<dbReference type="EMBL" id="CAVMJV010000005">
    <property type="protein sequence ID" value="CAK5031934.1"/>
    <property type="molecule type" value="Genomic_DNA"/>
</dbReference>
<comment type="caution">
    <text evidence="1">The sequence shown here is derived from an EMBL/GenBank/DDBJ whole genome shotgun (WGS) entry which is preliminary data.</text>
</comment>
<keyword evidence="2" id="KW-1185">Reference proteome</keyword>
<evidence type="ECO:0000313" key="1">
    <source>
        <dbReference type="EMBL" id="CAK5031934.1"/>
    </source>
</evidence>
<gene>
    <name evidence="1" type="ORF">MENTE1834_LOCUS7677</name>
</gene>
<name>A0ACB0Y5P8_MELEN</name>
<accession>A0ACB0Y5P8</accession>
<protein>
    <submittedName>
        <fullName evidence="1">Uncharacterized protein</fullName>
    </submittedName>
</protein>
<evidence type="ECO:0000313" key="2">
    <source>
        <dbReference type="Proteomes" id="UP001497535"/>
    </source>
</evidence>
<organism evidence="1 2">
    <name type="scientific">Meloidogyne enterolobii</name>
    <name type="common">Root-knot nematode worm</name>
    <name type="synonym">Meloidogyne mayaguensis</name>
    <dbReference type="NCBI Taxonomy" id="390850"/>
    <lineage>
        <taxon>Eukaryota</taxon>
        <taxon>Metazoa</taxon>
        <taxon>Ecdysozoa</taxon>
        <taxon>Nematoda</taxon>
        <taxon>Chromadorea</taxon>
        <taxon>Rhabditida</taxon>
        <taxon>Tylenchina</taxon>
        <taxon>Tylenchomorpha</taxon>
        <taxon>Tylenchoidea</taxon>
        <taxon>Meloidogynidae</taxon>
        <taxon>Meloidogyninae</taxon>
        <taxon>Meloidogyne</taxon>
    </lineage>
</organism>
<sequence>MKFDSGHVKLSSPYLNSGKCCHSLRPIDSIAVGAIGAALALSVYPLVERLEIDDPVGVIPVHVIGSAWGMICVGIFSYEDRETAIEDPRNKGVTGNRYGLFHGGDFELIKVFLDFF</sequence>
<reference evidence="1" key="1">
    <citation type="submission" date="2023-11" db="EMBL/GenBank/DDBJ databases">
        <authorList>
            <person name="Poullet M."/>
        </authorList>
    </citation>
    <scope>NUCLEOTIDE SEQUENCE</scope>
    <source>
        <strain evidence="1">E1834</strain>
    </source>
</reference>
<proteinExistence type="predicted"/>